<gene>
    <name evidence="8" type="ORF">WICMUC_000607</name>
</gene>
<keyword evidence="9" id="KW-1185">Reference proteome</keyword>
<evidence type="ECO:0000313" key="8">
    <source>
        <dbReference type="EMBL" id="KAH3679864.1"/>
    </source>
</evidence>
<proteinExistence type="predicted"/>
<dbReference type="GO" id="GO:0006629">
    <property type="term" value="P:lipid metabolic process"/>
    <property type="evidence" value="ECO:0007669"/>
    <property type="project" value="UniProtKB-ARBA"/>
</dbReference>
<evidence type="ECO:0000256" key="6">
    <source>
        <dbReference type="SAM" id="Phobius"/>
    </source>
</evidence>
<dbReference type="InterPro" id="IPR036938">
    <property type="entry name" value="PAP2/HPO_sf"/>
</dbReference>
<accession>A0A9P8TIB1</accession>
<dbReference type="CDD" id="cd03382">
    <property type="entry name" value="PAP2_dolichyldiphosphatase"/>
    <property type="match status" value="1"/>
</dbReference>
<dbReference type="Gene3D" id="1.20.144.10">
    <property type="entry name" value="Phosphatidic acid phosphatase type 2/haloperoxidase"/>
    <property type="match status" value="1"/>
</dbReference>
<dbReference type="InterPro" id="IPR039667">
    <property type="entry name" value="Dolichyldiphosphatase_PAP2"/>
</dbReference>
<dbReference type="AlphaFoldDB" id="A0A9P8TIB1"/>
<comment type="caution">
    <text evidence="8">The sequence shown here is derived from an EMBL/GenBank/DDBJ whole genome shotgun (WGS) entry which is preliminary data.</text>
</comment>
<evidence type="ECO:0000259" key="7">
    <source>
        <dbReference type="SMART" id="SM00014"/>
    </source>
</evidence>
<dbReference type="Proteomes" id="UP000769528">
    <property type="component" value="Unassembled WGS sequence"/>
</dbReference>
<dbReference type="PANTHER" id="PTHR14969:SF59">
    <property type="entry name" value="DOLICHYLDIPHOSPHATASE"/>
    <property type="match status" value="1"/>
</dbReference>
<feature type="transmembrane region" description="Helical" evidence="6">
    <location>
        <begin position="131"/>
        <end position="150"/>
    </location>
</feature>
<evidence type="ECO:0000256" key="4">
    <source>
        <dbReference type="ARBA" id="ARBA00022989"/>
    </source>
</evidence>
<organism evidence="8 9">
    <name type="scientific">Wickerhamomyces mucosus</name>
    <dbReference type="NCBI Taxonomy" id="1378264"/>
    <lineage>
        <taxon>Eukaryota</taxon>
        <taxon>Fungi</taxon>
        <taxon>Dikarya</taxon>
        <taxon>Ascomycota</taxon>
        <taxon>Saccharomycotina</taxon>
        <taxon>Saccharomycetes</taxon>
        <taxon>Phaffomycetales</taxon>
        <taxon>Wickerhamomycetaceae</taxon>
        <taxon>Wickerhamomyces</taxon>
    </lineage>
</organism>
<dbReference type="GO" id="GO:0042392">
    <property type="term" value="F:sphingosine-1-phosphate phosphatase activity"/>
    <property type="evidence" value="ECO:0007669"/>
    <property type="project" value="TreeGrafter"/>
</dbReference>
<evidence type="ECO:0000256" key="3">
    <source>
        <dbReference type="ARBA" id="ARBA00022801"/>
    </source>
</evidence>
<dbReference type="SUPFAM" id="SSF48317">
    <property type="entry name" value="Acid phosphatase/Vanadium-dependent haloperoxidase"/>
    <property type="match status" value="1"/>
</dbReference>
<feature type="transmembrane region" description="Helical" evidence="6">
    <location>
        <begin position="25"/>
        <end position="48"/>
    </location>
</feature>
<dbReference type="OrthoDB" id="302705at2759"/>
<feature type="domain" description="Phosphatidic acid phosphatase type 2/haloperoxidase" evidence="7">
    <location>
        <begin position="55"/>
        <end position="173"/>
    </location>
</feature>
<dbReference type="EMBL" id="JAEUBF010000206">
    <property type="protein sequence ID" value="KAH3679864.1"/>
    <property type="molecule type" value="Genomic_DNA"/>
</dbReference>
<evidence type="ECO:0000256" key="5">
    <source>
        <dbReference type="ARBA" id="ARBA00023136"/>
    </source>
</evidence>
<keyword evidence="5 6" id="KW-0472">Membrane</keyword>
<dbReference type="PANTHER" id="PTHR14969">
    <property type="entry name" value="SPHINGOSINE-1-PHOSPHATE PHOSPHOHYDROLASE"/>
    <property type="match status" value="1"/>
</dbReference>
<dbReference type="InterPro" id="IPR000326">
    <property type="entry name" value="PAP2/HPO"/>
</dbReference>
<keyword evidence="3" id="KW-0378">Hydrolase</keyword>
<reference evidence="8" key="1">
    <citation type="journal article" date="2021" name="Open Biol.">
        <title>Shared evolutionary footprints suggest mitochondrial oxidative damage underlies multiple complex I losses in fungi.</title>
        <authorList>
            <person name="Schikora-Tamarit M.A."/>
            <person name="Marcet-Houben M."/>
            <person name="Nosek J."/>
            <person name="Gabaldon T."/>
        </authorList>
    </citation>
    <scope>NUCLEOTIDE SEQUENCE</scope>
    <source>
        <strain evidence="8">CBS6341</strain>
    </source>
</reference>
<evidence type="ECO:0000256" key="1">
    <source>
        <dbReference type="ARBA" id="ARBA00004141"/>
    </source>
</evidence>
<sequence length="229" mass="26542">MVTQLHYTPIPFDDTYVLYNAEDPISLISVFFTLLPIGILIFYLSWFITSREIEPVIMAGGQVINDILNNIIKNNIKQDRPFKFDGFQTNSLRSGYGMPSAHSQFMGYFASFLILRLWLQWKGLSSCRKFSSTVVLFIVGFLVMFSRVYLHYHSIEQVLVGLSIGTSLGVTYFFAVSIARSIGLINWIIEWPFVKWLHVKDSVYFDSLNLQEEKIAWRKRLNKSLKKDL</sequence>
<dbReference type="GO" id="GO:0016020">
    <property type="term" value="C:membrane"/>
    <property type="evidence" value="ECO:0007669"/>
    <property type="project" value="UniProtKB-SubCell"/>
</dbReference>
<keyword evidence="4 6" id="KW-1133">Transmembrane helix</keyword>
<protein>
    <recommendedName>
        <fullName evidence="7">Phosphatidic acid phosphatase type 2/haloperoxidase domain-containing protein</fullName>
    </recommendedName>
</protein>
<evidence type="ECO:0000256" key="2">
    <source>
        <dbReference type="ARBA" id="ARBA00022692"/>
    </source>
</evidence>
<evidence type="ECO:0000313" key="9">
    <source>
        <dbReference type="Proteomes" id="UP000769528"/>
    </source>
</evidence>
<keyword evidence="2 6" id="KW-0812">Transmembrane</keyword>
<dbReference type="Pfam" id="PF01569">
    <property type="entry name" value="PAP2"/>
    <property type="match status" value="1"/>
</dbReference>
<comment type="subcellular location">
    <subcellularLocation>
        <location evidence="1">Membrane</location>
        <topology evidence="1">Multi-pass membrane protein</topology>
    </subcellularLocation>
</comment>
<reference evidence="8" key="2">
    <citation type="submission" date="2021-01" db="EMBL/GenBank/DDBJ databases">
        <authorList>
            <person name="Schikora-Tamarit M.A."/>
        </authorList>
    </citation>
    <scope>NUCLEOTIDE SEQUENCE</scope>
    <source>
        <strain evidence="8">CBS6341</strain>
    </source>
</reference>
<name>A0A9P8TIB1_9ASCO</name>
<dbReference type="SMART" id="SM00014">
    <property type="entry name" value="acidPPc"/>
    <property type="match status" value="1"/>
</dbReference>